<dbReference type="OrthoDB" id="9803176at2"/>
<feature type="modified residue" description="4-aspartylphosphate" evidence="7">
    <location>
        <position position="693"/>
    </location>
</feature>
<dbReference type="EC" id="2.7.13.3" evidence="2"/>
<dbReference type="InterPro" id="IPR036890">
    <property type="entry name" value="HATPase_C_sf"/>
</dbReference>
<keyword evidence="5 12" id="KW-0418">Kinase</keyword>
<feature type="domain" description="HPt" evidence="11">
    <location>
        <begin position="3"/>
        <end position="110"/>
    </location>
</feature>
<evidence type="ECO:0000256" key="7">
    <source>
        <dbReference type="PROSITE-ProRule" id="PRU00169"/>
    </source>
</evidence>
<dbReference type="Pfam" id="PF01584">
    <property type="entry name" value="CheW"/>
    <property type="match status" value="1"/>
</dbReference>
<dbReference type="FunFam" id="3.30.565.10:FF:000016">
    <property type="entry name" value="Chemotaxis protein CheA, putative"/>
    <property type="match status" value="1"/>
</dbReference>
<dbReference type="PANTHER" id="PTHR43395">
    <property type="entry name" value="SENSOR HISTIDINE KINASE CHEA"/>
    <property type="match status" value="1"/>
</dbReference>
<evidence type="ECO:0000259" key="9">
    <source>
        <dbReference type="PROSITE" id="PS50110"/>
    </source>
</evidence>
<dbReference type="Gene3D" id="3.30.565.10">
    <property type="entry name" value="Histidine kinase-like ATPase, C-terminal domain"/>
    <property type="match status" value="1"/>
</dbReference>
<organism evidence="12 13">
    <name type="scientific">Terriglobus albidus</name>
    <dbReference type="NCBI Taxonomy" id="1592106"/>
    <lineage>
        <taxon>Bacteria</taxon>
        <taxon>Pseudomonadati</taxon>
        <taxon>Acidobacteriota</taxon>
        <taxon>Terriglobia</taxon>
        <taxon>Terriglobales</taxon>
        <taxon>Acidobacteriaceae</taxon>
        <taxon>Terriglobus</taxon>
    </lineage>
</organism>
<dbReference type="SMART" id="SM00260">
    <property type="entry name" value="CheW"/>
    <property type="match status" value="1"/>
</dbReference>
<feature type="domain" description="Histidine kinase" evidence="8">
    <location>
        <begin position="347"/>
        <end position="485"/>
    </location>
</feature>
<dbReference type="Proteomes" id="UP000321820">
    <property type="component" value="Chromosome"/>
</dbReference>
<comment type="catalytic activity">
    <reaction evidence="1">
        <text>ATP + protein L-histidine = ADP + protein N-phospho-L-histidine.</text>
        <dbReference type="EC" id="2.7.13.3"/>
    </reaction>
</comment>
<evidence type="ECO:0000256" key="5">
    <source>
        <dbReference type="ARBA" id="ARBA00022777"/>
    </source>
</evidence>
<dbReference type="SUPFAM" id="SSF55874">
    <property type="entry name" value="ATPase domain of HSP90 chaperone/DNA topoisomerase II/histidine kinase"/>
    <property type="match status" value="1"/>
</dbReference>
<dbReference type="KEGG" id="talb:FTW19_10790"/>
<dbReference type="AlphaFoldDB" id="A0A5B9E9V8"/>
<reference evidence="12 13" key="1">
    <citation type="submission" date="2019-08" db="EMBL/GenBank/DDBJ databases">
        <title>Complete genome sequence of Terriglobus albidus strain ORNL.</title>
        <authorList>
            <person name="Podar M."/>
        </authorList>
    </citation>
    <scope>NUCLEOTIDE SEQUENCE [LARGE SCALE GENOMIC DNA]</scope>
    <source>
        <strain evidence="12 13">ORNL</strain>
    </source>
</reference>
<dbReference type="PRINTS" id="PR00344">
    <property type="entry name" value="BCTRLSENSOR"/>
</dbReference>
<dbReference type="InterPro" id="IPR051315">
    <property type="entry name" value="Bact_Chemotaxis_CheA"/>
</dbReference>
<feature type="domain" description="CheW-like" evidence="10">
    <location>
        <begin position="487"/>
        <end position="621"/>
    </location>
</feature>
<dbReference type="SMART" id="SM00073">
    <property type="entry name" value="HPT"/>
    <property type="match status" value="1"/>
</dbReference>
<evidence type="ECO:0000256" key="3">
    <source>
        <dbReference type="ARBA" id="ARBA00022553"/>
    </source>
</evidence>
<evidence type="ECO:0000313" key="12">
    <source>
        <dbReference type="EMBL" id="QEE28444.1"/>
    </source>
</evidence>
<dbReference type="PROSITE" id="PS50110">
    <property type="entry name" value="RESPONSE_REGULATORY"/>
    <property type="match status" value="1"/>
</dbReference>
<dbReference type="PROSITE" id="PS50109">
    <property type="entry name" value="HIS_KIN"/>
    <property type="match status" value="1"/>
</dbReference>
<dbReference type="Pfam" id="PF02518">
    <property type="entry name" value="HATPase_c"/>
    <property type="match status" value="1"/>
</dbReference>
<dbReference type="SMART" id="SM00387">
    <property type="entry name" value="HATPase_c"/>
    <property type="match status" value="1"/>
</dbReference>
<dbReference type="GO" id="GO:0006935">
    <property type="term" value="P:chemotaxis"/>
    <property type="evidence" value="ECO:0007669"/>
    <property type="project" value="InterPro"/>
</dbReference>
<dbReference type="GO" id="GO:0000155">
    <property type="term" value="F:phosphorelay sensor kinase activity"/>
    <property type="evidence" value="ECO:0007669"/>
    <property type="project" value="UniProtKB-ARBA"/>
</dbReference>
<dbReference type="Gene3D" id="2.30.30.40">
    <property type="entry name" value="SH3 Domains"/>
    <property type="match status" value="1"/>
</dbReference>
<dbReference type="InterPro" id="IPR005467">
    <property type="entry name" value="His_kinase_dom"/>
</dbReference>
<dbReference type="Pfam" id="PF01627">
    <property type="entry name" value="Hpt"/>
    <property type="match status" value="1"/>
</dbReference>
<gene>
    <name evidence="12" type="ORF">FTW19_10790</name>
</gene>
<dbReference type="InterPro" id="IPR008207">
    <property type="entry name" value="Sig_transdc_His_kin_Hpt_dom"/>
</dbReference>
<keyword evidence="4" id="KW-0808">Transferase</keyword>
<dbReference type="Gene3D" id="3.40.50.2300">
    <property type="match status" value="1"/>
</dbReference>
<dbReference type="PANTHER" id="PTHR43395:SF1">
    <property type="entry name" value="CHEMOTAXIS PROTEIN CHEA"/>
    <property type="match status" value="1"/>
</dbReference>
<evidence type="ECO:0000259" key="8">
    <source>
        <dbReference type="PROSITE" id="PS50109"/>
    </source>
</evidence>
<dbReference type="RefSeq" id="WP_147647634.1">
    <property type="nucleotide sequence ID" value="NZ_CP042806.1"/>
</dbReference>
<dbReference type="Pfam" id="PF00072">
    <property type="entry name" value="Response_reg"/>
    <property type="match status" value="1"/>
</dbReference>
<evidence type="ECO:0000256" key="1">
    <source>
        <dbReference type="ARBA" id="ARBA00000085"/>
    </source>
</evidence>
<feature type="modified residue" description="Phosphohistidine" evidence="6">
    <location>
        <position position="50"/>
    </location>
</feature>
<dbReference type="EMBL" id="CP042806">
    <property type="protein sequence ID" value="QEE28444.1"/>
    <property type="molecule type" value="Genomic_DNA"/>
</dbReference>
<proteinExistence type="predicted"/>
<evidence type="ECO:0000256" key="6">
    <source>
        <dbReference type="PROSITE-ProRule" id="PRU00110"/>
    </source>
</evidence>
<dbReference type="PROSITE" id="PS50851">
    <property type="entry name" value="CHEW"/>
    <property type="match status" value="1"/>
</dbReference>
<dbReference type="SUPFAM" id="SSF47226">
    <property type="entry name" value="Histidine-containing phosphotransfer domain, HPT domain"/>
    <property type="match status" value="1"/>
</dbReference>
<evidence type="ECO:0000256" key="2">
    <source>
        <dbReference type="ARBA" id="ARBA00012438"/>
    </source>
</evidence>
<dbReference type="CDD" id="cd00088">
    <property type="entry name" value="HPT"/>
    <property type="match status" value="1"/>
</dbReference>
<dbReference type="InterPro" id="IPR036061">
    <property type="entry name" value="CheW-like_dom_sf"/>
</dbReference>
<dbReference type="InterPro" id="IPR003594">
    <property type="entry name" value="HATPase_dom"/>
</dbReference>
<evidence type="ECO:0000313" key="13">
    <source>
        <dbReference type="Proteomes" id="UP000321820"/>
    </source>
</evidence>
<name>A0A5B9E9V8_9BACT</name>
<evidence type="ECO:0000259" key="10">
    <source>
        <dbReference type="PROSITE" id="PS50851"/>
    </source>
</evidence>
<dbReference type="InterPro" id="IPR011006">
    <property type="entry name" value="CheY-like_superfamily"/>
</dbReference>
<dbReference type="InterPro" id="IPR004358">
    <property type="entry name" value="Sig_transdc_His_kin-like_C"/>
</dbReference>
<accession>A0A5B9E9V8</accession>
<dbReference type="SUPFAM" id="SSF50341">
    <property type="entry name" value="CheW-like"/>
    <property type="match status" value="1"/>
</dbReference>
<dbReference type="InterPro" id="IPR001789">
    <property type="entry name" value="Sig_transdc_resp-reg_receiver"/>
</dbReference>
<dbReference type="PROSITE" id="PS50894">
    <property type="entry name" value="HPT"/>
    <property type="match status" value="1"/>
</dbReference>
<dbReference type="InterPro" id="IPR036641">
    <property type="entry name" value="HPT_dom_sf"/>
</dbReference>
<keyword evidence="13" id="KW-1185">Reference proteome</keyword>
<dbReference type="SMART" id="SM00448">
    <property type="entry name" value="REC"/>
    <property type="match status" value="1"/>
</dbReference>
<sequence>MSKDRSPLSIPDLFRIETENQAKVLVQGLLALESNTAAPEPLEACMRAAHSIKGAARIVNLPAGVELAHAMEDLFVAAQEGRLSLRHAQIDLLLKGADLMLSIAKDLEAARNRPPEEKNPEVSSFLMRLREALENPDEQGTVEDLPPATEDMQAGFSPEMQRAATGLVSSNGNIRPAADFDSTSGVLRITAGNLNRLLGLASESLVVSRQLKPFVESLLKIKRLQDASLRTIDNLRESLGQHVNDERYTWVDTDTAELRRLMLESQQMLSQRLAELEMLDRRSTGLTQRLYDQALACRMRPFMDGVHRFPRLVRDLGHSLGKRIRLEIIGASTQVDREILEKLDGPLNHLLNNAADHGIEPPDERAALGKPPEAVITLAAHHRAGTLQLTISDDGRGIDLENLRSMIVKRQLSTEDIAGKMSESELLEFLFLPGFTMKEAVTELSGRGVGLDVVQTMIKQVRGVITASSQPGKGMQFQLQLPLTLSVIHTLVVTIDNELYAFPLAHILATVKVKKEEVASIEGRQHFHFKGRQVGLATAHQILEGKDAEIDAEDLSVIVAGDQERTYGLVVDRFVGQRELVIQTLDARLGKIRNISAAALMDDGAPVLILDVDDMLRSLEKITATGRLSNVRAGAHEARKQSKRVLIVDDSLTVRELERKLLTQYGYEVEVAVDGMDGWNAVRAAHFDLIITDIDMPRLDGVELIKLIRQNPHLKSRPVMIVSYKDREEDRQRGLEAGADYYLTKGSFHDETMLQAVIDLIGEAGV</sequence>
<feature type="domain" description="Response regulatory" evidence="9">
    <location>
        <begin position="644"/>
        <end position="760"/>
    </location>
</feature>
<dbReference type="InterPro" id="IPR002545">
    <property type="entry name" value="CheW-lke_dom"/>
</dbReference>
<keyword evidence="3 7" id="KW-0597">Phosphoprotein</keyword>
<evidence type="ECO:0000256" key="4">
    <source>
        <dbReference type="ARBA" id="ARBA00022679"/>
    </source>
</evidence>
<protein>
    <recommendedName>
        <fullName evidence="2">histidine kinase</fullName>
        <ecNumber evidence="2">2.7.13.3</ecNumber>
    </recommendedName>
</protein>
<evidence type="ECO:0000259" key="11">
    <source>
        <dbReference type="PROSITE" id="PS50894"/>
    </source>
</evidence>
<dbReference type="SUPFAM" id="SSF52172">
    <property type="entry name" value="CheY-like"/>
    <property type="match status" value="1"/>
</dbReference>
<dbReference type="Gene3D" id="1.20.120.160">
    <property type="entry name" value="HPT domain"/>
    <property type="match status" value="1"/>
</dbReference>